<feature type="transmembrane region" description="Helical" evidence="5">
    <location>
        <begin position="61"/>
        <end position="84"/>
    </location>
</feature>
<dbReference type="GO" id="GO:0016020">
    <property type="term" value="C:membrane"/>
    <property type="evidence" value="ECO:0007669"/>
    <property type="project" value="UniProtKB-SubCell"/>
</dbReference>
<keyword evidence="7" id="KW-1185">Reference proteome</keyword>
<evidence type="ECO:0000313" key="6">
    <source>
        <dbReference type="EMBL" id="PQJ30067.1"/>
    </source>
</evidence>
<evidence type="ECO:0000256" key="5">
    <source>
        <dbReference type="SAM" id="Phobius"/>
    </source>
</evidence>
<accession>A0A2S7U6A8</accession>
<feature type="transmembrane region" description="Helical" evidence="5">
    <location>
        <begin position="105"/>
        <end position="125"/>
    </location>
</feature>
<gene>
    <name evidence="6" type="ORF">BSZ32_17345</name>
</gene>
<feature type="transmembrane region" description="Helical" evidence="5">
    <location>
        <begin position="183"/>
        <end position="205"/>
    </location>
</feature>
<dbReference type="AlphaFoldDB" id="A0A2S7U6A8"/>
<sequence length="266" mass="30361">MNTLLDQLERKFSRWSIPGLIRYLAILFVGVFLLTAFNPAFAETLDFDYPKIQAGEWWRLFTFIFASQVGSFNWLSILFLFFGTMLMFMFSDGLEQQWGVFRTNLFVYWGILSTLCANLLFAIVFNQPSSMSGIYLASSILFAFATYNPRYTLMLMMFIPCPIWVIAAISGGLMVLGSLGSPLTFLFLTICISNYLFVAIPLFIAHSKNRSSTHIRRKRHAHQFSNKREAFHTCHSCGANDITHPDAEFRVAPDGNDYCSDHLPKS</sequence>
<dbReference type="SUPFAM" id="SSF144091">
    <property type="entry name" value="Rhomboid-like"/>
    <property type="match status" value="1"/>
</dbReference>
<reference evidence="6 7" key="1">
    <citation type="submission" date="2016-12" db="EMBL/GenBank/DDBJ databases">
        <title>Study of bacterial adaptation to deep sea.</title>
        <authorList>
            <person name="Song J."/>
            <person name="Yoshizawa S."/>
            <person name="Kogure K."/>
        </authorList>
    </citation>
    <scope>NUCLEOTIDE SEQUENCE [LARGE SCALE GENOMIC DNA]</scope>
    <source>
        <strain evidence="6 7">SAORIC-165</strain>
    </source>
</reference>
<proteinExistence type="predicted"/>
<protein>
    <recommendedName>
        <fullName evidence="8">Peptidase S54 rhomboid domain-containing protein</fullName>
    </recommendedName>
</protein>
<feature type="transmembrane region" description="Helical" evidence="5">
    <location>
        <begin position="155"/>
        <end position="177"/>
    </location>
</feature>
<evidence type="ECO:0000256" key="3">
    <source>
        <dbReference type="ARBA" id="ARBA00022989"/>
    </source>
</evidence>
<dbReference type="EMBL" id="MQWA01000001">
    <property type="protein sequence ID" value="PQJ30067.1"/>
    <property type="molecule type" value="Genomic_DNA"/>
</dbReference>
<dbReference type="RefSeq" id="WP_105044588.1">
    <property type="nucleotide sequence ID" value="NZ_MQWA01000001.1"/>
</dbReference>
<organism evidence="6 7">
    <name type="scientific">Rubritalea profundi</name>
    <dbReference type="NCBI Taxonomy" id="1658618"/>
    <lineage>
        <taxon>Bacteria</taxon>
        <taxon>Pseudomonadati</taxon>
        <taxon>Verrucomicrobiota</taxon>
        <taxon>Verrucomicrobiia</taxon>
        <taxon>Verrucomicrobiales</taxon>
        <taxon>Rubritaleaceae</taxon>
        <taxon>Rubritalea</taxon>
    </lineage>
</organism>
<evidence type="ECO:0008006" key="8">
    <source>
        <dbReference type="Google" id="ProtNLM"/>
    </source>
</evidence>
<comment type="subcellular location">
    <subcellularLocation>
        <location evidence="1">Membrane</location>
        <topology evidence="1">Multi-pass membrane protein</topology>
    </subcellularLocation>
</comment>
<evidence type="ECO:0000313" key="7">
    <source>
        <dbReference type="Proteomes" id="UP000239907"/>
    </source>
</evidence>
<keyword evidence="4 5" id="KW-0472">Membrane</keyword>
<keyword evidence="2 5" id="KW-0812">Transmembrane</keyword>
<evidence type="ECO:0000256" key="1">
    <source>
        <dbReference type="ARBA" id="ARBA00004141"/>
    </source>
</evidence>
<feature type="transmembrane region" description="Helical" evidence="5">
    <location>
        <begin position="131"/>
        <end position="148"/>
    </location>
</feature>
<dbReference type="Proteomes" id="UP000239907">
    <property type="component" value="Unassembled WGS sequence"/>
</dbReference>
<keyword evidence="3 5" id="KW-1133">Transmembrane helix</keyword>
<dbReference type="InterPro" id="IPR035952">
    <property type="entry name" value="Rhomboid-like_sf"/>
</dbReference>
<comment type="caution">
    <text evidence="6">The sequence shown here is derived from an EMBL/GenBank/DDBJ whole genome shotgun (WGS) entry which is preliminary data.</text>
</comment>
<evidence type="ECO:0000256" key="4">
    <source>
        <dbReference type="ARBA" id="ARBA00023136"/>
    </source>
</evidence>
<dbReference type="OrthoDB" id="9778756at2"/>
<feature type="transmembrane region" description="Helical" evidence="5">
    <location>
        <begin position="20"/>
        <end position="41"/>
    </location>
</feature>
<name>A0A2S7U6A8_9BACT</name>
<evidence type="ECO:0000256" key="2">
    <source>
        <dbReference type="ARBA" id="ARBA00022692"/>
    </source>
</evidence>
<dbReference type="Gene3D" id="1.20.1540.10">
    <property type="entry name" value="Rhomboid-like"/>
    <property type="match status" value="1"/>
</dbReference>